<dbReference type="Pfam" id="PF00638">
    <property type="entry name" value="Ran_BP1"/>
    <property type="match status" value="2"/>
</dbReference>
<evidence type="ECO:0000256" key="1">
    <source>
        <dbReference type="SAM" id="MobiDB-lite"/>
    </source>
</evidence>
<feature type="domain" description="RanBD1" evidence="2">
    <location>
        <begin position="379"/>
        <end position="515"/>
    </location>
</feature>
<dbReference type="InterPro" id="IPR000156">
    <property type="entry name" value="Ran_bind_dom"/>
</dbReference>
<dbReference type="Gene3D" id="2.30.29.30">
    <property type="entry name" value="Pleckstrin-homology domain (PH domain)/Phosphotyrosine-binding domain (PTB)"/>
    <property type="match status" value="2"/>
</dbReference>
<feature type="region of interest" description="Disordered" evidence="1">
    <location>
        <begin position="514"/>
        <end position="572"/>
    </location>
</feature>
<evidence type="ECO:0000313" key="4">
    <source>
        <dbReference type="Proteomes" id="UP000024635"/>
    </source>
</evidence>
<dbReference type="PANTHER" id="PTHR23138:SF179">
    <property type="entry name" value="NUCLEAR PORE COMPLEX PROTEIN"/>
    <property type="match status" value="1"/>
</dbReference>
<feature type="compositionally biased region" description="Low complexity" evidence="1">
    <location>
        <begin position="735"/>
        <end position="751"/>
    </location>
</feature>
<dbReference type="PROSITE" id="PS50196">
    <property type="entry name" value="RANBD1"/>
    <property type="match status" value="2"/>
</dbReference>
<dbReference type="SUPFAM" id="SSF50729">
    <property type="entry name" value="PH domain-like"/>
    <property type="match status" value="2"/>
</dbReference>
<feature type="region of interest" description="Disordered" evidence="1">
    <location>
        <begin position="689"/>
        <end position="781"/>
    </location>
</feature>
<comment type="caution">
    <text evidence="3">The sequence shown here is derived from an EMBL/GenBank/DDBJ whole genome shotgun (WGS) entry which is preliminary data.</text>
</comment>
<feature type="domain" description="RanBD1" evidence="2">
    <location>
        <begin position="860"/>
        <end position="988"/>
    </location>
</feature>
<feature type="region of interest" description="Disordered" evidence="1">
    <location>
        <begin position="288"/>
        <end position="307"/>
    </location>
</feature>
<feature type="compositionally biased region" description="Basic and acidic residues" evidence="1">
    <location>
        <begin position="824"/>
        <end position="852"/>
    </location>
</feature>
<dbReference type="STRING" id="53326.A0A016SUZ2"/>
<dbReference type="AlphaFoldDB" id="A0A016SUZ2"/>
<dbReference type="Proteomes" id="UP000024635">
    <property type="component" value="Unassembled WGS sequence"/>
</dbReference>
<dbReference type="EMBL" id="JARK01001511">
    <property type="protein sequence ID" value="EYB94134.1"/>
    <property type="molecule type" value="Genomic_DNA"/>
</dbReference>
<dbReference type="GO" id="GO:0005737">
    <property type="term" value="C:cytoplasm"/>
    <property type="evidence" value="ECO:0007669"/>
    <property type="project" value="TreeGrafter"/>
</dbReference>
<evidence type="ECO:0000259" key="2">
    <source>
        <dbReference type="PROSITE" id="PS50196"/>
    </source>
</evidence>
<protein>
    <recommendedName>
        <fullName evidence="2">RanBD1 domain-containing protein</fullName>
    </recommendedName>
</protein>
<keyword evidence="4" id="KW-1185">Reference proteome</keyword>
<dbReference type="GO" id="GO:0005096">
    <property type="term" value="F:GTPase activator activity"/>
    <property type="evidence" value="ECO:0007669"/>
    <property type="project" value="TreeGrafter"/>
</dbReference>
<feature type="region of interest" description="Disordered" evidence="1">
    <location>
        <begin position="241"/>
        <end position="261"/>
    </location>
</feature>
<proteinExistence type="predicted"/>
<gene>
    <name evidence="3" type="primary">Acey_s0175.g509</name>
    <name evidence="3" type="synonym">Acey-npp-9</name>
    <name evidence="3" type="ORF">Y032_0175g509</name>
</gene>
<accession>A0A016SUZ2</accession>
<dbReference type="InterPro" id="IPR011993">
    <property type="entry name" value="PH-like_dom_sf"/>
</dbReference>
<feature type="compositionally biased region" description="Basic and acidic residues" evidence="1">
    <location>
        <begin position="526"/>
        <end position="562"/>
    </location>
</feature>
<organism evidence="3 4">
    <name type="scientific">Ancylostoma ceylanicum</name>
    <dbReference type="NCBI Taxonomy" id="53326"/>
    <lineage>
        <taxon>Eukaryota</taxon>
        <taxon>Metazoa</taxon>
        <taxon>Ecdysozoa</taxon>
        <taxon>Nematoda</taxon>
        <taxon>Chromadorea</taxon>
        <taxon>Rhabditida</taxon>
        <taxon>Rhabditina</taxon>
        <taxon>Rhabditomorpha</taxon>
        <taxon>Strongyloidea</taxon>
        <taxon>Ancylostomatidae</taxon>
        <taxon>Ancylostomatinae</taxon>
        <taxon>Ancylostoma</taxon>
    </lineage>
</organism>
<feature type="compositionally biased region" description="Basic and acidic residues" evidence="1">
    <location>
        <begin position="351"/>
        <end position="368"/>
    </location>
</feature>
<name>A0A016SUZ2_9BILA</name>
<dbReference type="PANTHER" id="PTHR23138">
    <property type="entry name" value="RAN BINDING PROTEIN"/>
    <property type="match status" value="1"/>
</dbReference>
<feature type="region of interest" description="Disordered" evidence="1">
    <location>
        <begin position="819"/>
        <end position="859"/>
    </location>
</feature>
<dbReference type="FunFam" id="2.30.29.30:FF:000018">
    <property type="entry name" value="E3 SUMO-protein ligase RanBP2"/>
    <property type="match status" value="2"/>
</dbReference>
<dbReference type="SMART" id="SM00160">
    <property type="entry name" value="RanBD"/>
    <property type="match status" value="2"/>
</dbReference>
<sequence>MMNPNDSILSTVSTSNSGPAAMARIVANLVDMQQHLVNQYQTVVSSMEALKMEVHNSTKSLREDLRRTDDRAQKQVDDLRTTHANEVERLMDLIKTLLIKDTGAASHTPPKPVEQPRMTPAQLAYANAAPASSFFGAPAAVPNDLTAHAQYMAYYMQQLQEQQRMRAVGVGAPTGSFFGNQAGMGAMGIPGAVPQSQQPAAMMPVATGLPSVPKPPTVAPPVAAVPPVAVTASVPLSVPASAVSSSAPPVTTSPASASATTTTATTTASSLAAIFPGLFQAPKTGTATATVQPGKVEPPKTESTPPKPAFSFITPKPATPATPPVASDASKPAATIFSGVKPTENIFSKTPESKTSVKKESGDGHDEEEHVDEFEPQVDFKPVCPLPELVKVVTGEEDEKVLFEERCKLYRYSDETKEWKERGTGTMKVLENTTTNKCRIVMRREQVHKVCANHQLLPGMTIQVMPRQEKAMMWYCEDFSEEQKSHEKLSARFASVEVANKFKEVFENAVKKAGHGTPMKPISTAEAKKEVDKPKTVEKDDKSKKDEAKIVEEKGDVKKEESVAPQKGYGDQFKLQPGQWECPECYSRTDADKCPCCGYSKGGDKAPASSTKSVLPASTIPLGGTSGGATQQKFTFGLSAAAAAKDSQTSASNTPKSSLFGASLTSSSSSSTPTTGFTFGSKPSIFGGATAKTTEGSPLPTFSFAKKPDATSTATSTTTTTAAPSPVTFSFKQAGSTTSSPSTGSSIFGGSKLFGASKPVEEKKDADKTTEQPKTEQKVFGSGFGGNLSFASLAKSSSGSIFDSANTQKAQAEFAAQAKSKLAVTDKKEQSKGESGKSKGDNEDGEADHGADEEYEPDVQFQPVIPLPDLVDVVTGEEEEQVVFTARAKLFRFIKETKENKERGVGDIKILRNPKTNAHRVVMRREQVHKVCANFAILPSIELNEKKGMPNVYNWICRDYSESAEGSDEIFTAKFKTPEIAKEFHDKFVAAAAAHPVSDLFCS</sequence>
<feature type="region of interest" description="Disordered" evidence="1">
    <location>
        <begin position="345"/>
        <end position="374"/>
    </location>
</feature>
<evidence type="ECO:0000313" key="3">
    <source>
        <dbReference type="EMBL" id="EYB94134.1"/>
    </source>
</evidence>
<feature type="compositionally biased region" description="Low complexity" evidence="1">
    <location>
        <begin position="710"/>
        <end position="723"/>
    </location>
</feature>
<dbReference type="OrthoDB" id="2357150at2759"/>
<feature type="compositionally biased region" description="Basic and acidic residues" evidence="1">
    <location>
        <begin position="759"/>
        <end position="777"/>
    </location>
</feature>
<dbReference type="InterPro" id="IPR045255">
    <property type="entry name" value="RanBP1-like"/>
</dbReference>
<feature type="region of interest" description="Disordered" evidence="1">
    <location>
        <begin position="646"/>
        <end position="675"/>
    </location>
</feature>
<dbReference type="CDD" id="cd00835">
    <property type="entry name" value="RanBD_family"/>
    <property type="match status" value="2"/>
</dbReference>
<reference evidence="4" key="1">
    <citation type="journal article" date="2015" name="Nat. Genet.">
        <title>The genome and transcriptome of the zoonotic hookworm Ancylostoma ceylanicum identify infection-specific gene families.</title>
        <authorList>
            <person name="Schwarz E.M."/>
            <person name="Hu Y."/>
            <person name="Antoshechkin I."/>
            <person name="Miller M.M."/>
            <person name="Sternberg P.W."/>
            <person name="Aroian R.V."/>
        </authorList>
    </citation>
    <scope>NUCLEOTIDE SEQUENCE</scope>
    <source>
        <strain evidence="4">HY135</strain>
    </source>
</reference>
<dbReference type="GO" id="GO:0005643">
    <property type="term" value="C:nuclear pore"/>
    <property type="evidence" value="ECO:0007669"/>
    <property type="project" value="TreeGrafter"/>
</dbReference>